<protein>
    <recommendedName>
        <fullName evidence="3">SnoaL-like domain-containing protein</fullName>
    </recommendedName>
</protein>
<evidence type="ECO:0008006" key="3">
    <source>
        <dbReference type="Google" id="ProtNLM"/>
    </source>
</evidence>
<reference evidence="1 2" key="1">
    <citation type="submission" date="2022-10" db="EMBL/GenBank/DDBJ databases">
        <title>Sphingomonas sp.</title>
        <authorList>
            <person name="Jin C."/>
        </authorList>
    </citation>
    <scope>NUCLEOTIDE SEQUENCE [LARGE SCALE GENOMIC DNA]</scope>
    <source>
        <strain evidence="1 2">BN140010</strain>
    </source>
</reference>
<proteinExistence type="predicted"/>
<keyword evidence="2" id="KW-1185">Reference proteome</keyword>
<evidence type="ECO:0000313" key="2">
    <source>
        <dbReference type="Proteomes" id="UP001526246"/>
    </source>
</evidence>
<dbReference type="Proteomes" id="UP001526246">
    <property type="component" value="Unassembled WGS sequence"/>
</dbReference>
<accession>A0ABT3JHB1</accession>
<dbReference type="SUPFAM" id="SSF54427">
    <property type="entry name" value="NTF2-like"/>
    <property type="match status" value="1"/>
</dbReference>
<name>A0ABT3JHB1_9SPHN</name>
<dbReference type="InterPro" id="IPR032710">
    <property type="entry name" value="NTF2-like_dom_sf"/>
</dbReference>
<sequence>MLIVLIAAGLAANQATSKLVDCGSDATEFMRAYASDLSRGDRGAVAARYSALGAYSLGFTPKSRDSFDAIGKRYASPEWQKPDKFAWQDLSYEQISPDTCLVVGGFSWTAGSRTAQMAYTAVLRVENNNLRIILEHENMLAGSPAQK</sequence>
<gene>
    <name evidence="1" type="ORF">OMW55_11690</name>
</gene>
<dbReference type="Gene3D" id="3.10.450.50">
    <property type="match status" value="1"/>
</dbReference>
<organism evidence="1 2">
    <name type="scientific">Sphingomonas arvum</name>
    <dbReference type="NCBI Taxonomy" id="2992113"/>
    <lineage>
        <taxon>Bacteria</taxon>
        <taxon>Pseudomonadati</taxon>
        <taxon>Pseudomonadota</taxon>
        <taxon>Alphaproteobacteria</taxon>
        <taxon>Sphingomonadales</taxon>
        <taxon>Sphingomonadaceae</taxon>
        <taxon>Sphingomonas</taxon>
    </lineage>
</organism>
<evidence type="ECO:0000313" key="1">
    <source>
        <dbReference type="EMBL" id="MCW3798467.1"/>
    </source>
</evidence>
<dbReference type="RefSeq" id="WP_264883318.1">
    <property type="nucleotide sequence ID" value="NZ_JAPDOB010000002.1"/>
</dbReference>
<comment type="caution">
    <text evidence="1">The sequence shown here is derived from an EMBL/GenBank/DDBJ whole genome shotgun (WGS) entry which is preliminary data.</text>
</comment>
<dbReference type="EMBL" id="JAPDOB010000002">
    <property type="protein sequence ID" value="MCW3798467.1"/>
    <property type="molecule type" value="Genomic_DNA"/>
</dbReference>